<evidence type="ECO:0000256" key="2">
    <source>
        <dbReference type="ARBA" id="ARBA00022840"/>
    </source>
</evidence>
<keyword evidence="2" id="KW-0067">ATP-binding</keyword>
<feature type="transmembrane region" description="Helical" evidence="4">
    <location>
        <begin position="211"/>
        <end position="232"/>
    </location>
</feature>
<dbReference type="Gene3D" id="3.30.420.40">
    <property type="match status" value="1"/>
</dbReference>
<dbReference type="EMBL" id="AAXT01000003">
    <property type="protein sequence ID" value="EDO06093.1"/>
    <property type="molecule type" value="Genomic_DNA"/>
</dbReference>
<reference evidence="5 6" key="1">
    <citation type="journal article" date="2007" name="PLoS Pathog.">
        <title>Genome sequence of Babesia bovis and comparative analysis of apicomplexan hemoprotozoa.</title>
        <authorList>
            <person name="Brayton K.A."/>
            <person name="Lau A.O.T."/>
            <person name="Herndon D.R."/>
            <person name="Hannick L."/>
            <person name="Kappmeyer L.S."/>
            <person name="Berens S.J."/>
            <person name="Bidwell S.L."/>
            <person name="Brown W.C."/>
            <person name="Crabtree J."/>
            <person name="Fadrosh D."/>
            <person name="Feldblum T."/>
            <person name="Forberger H.A."/>
            <person name="Haas B.J."/>
            <person name="Howell J.M."/>
            <person name="Khouri H."/>
            <person name="Koo H."/>
            <person name="Mann D.J."/>
            <person name="Norimine J."/>
            <person name="Paulsen I.T."/>
            <person name="Radune D."/>
            <person name="Ren Q."/>
            <person name="Smith R.K. Jr."/>
            <person name="Suarez C.E."/>
            <person name="White O."/>
            <person name="Wortman J.R."/>
            <person name="Knowles D.P. Jr."/>
            <person name="McElwain T.F."/>
            <person name="Nene V.M."/>
        </authorList>
    </citation>
    <scope>NUCLEOTIDE SEQUENCE [LARGE SCALE GENOMIC DNA]</scope>
    <source>
        <strain evidence="5">T2Bo</strain>
    </source>
</reference>
<dbReference type="KEGG" id="bbo:BBOV_II001350"/>
<dbReference type="GeneID" id="5477887"/>
<dbReference type="Proteomes" id="UP000002173">
    <property type="component" value="Chromosome 2"/>
</dbReference>
<keyword evidence="4" id="KW-1133">Transmembrane helix</keyword>
<dbReference type="InParanoid" id="A7AT32"/>
<dbReference type="GO" id="GO:0005634">
    <property type="term" value="C:nucleus"/>
    <property type="evidence" value="ECO:0007669"/>
    <property type="project" value="TreeGrafter"/>
</dbReference>
<dbReference type="PANTHER" id="PTHR12280">
    <property type="entry name" value="PANTOTHENATE KINASE"/>
    <property type="match status" value="1"/>
</dbReference>
<evidence type="ECO:0000313" key="5">
    <source>
        <dbReference type="EMBL" id="EDO06093.1"/>
    </source>
</evidence>
<keyword evidence="4" id="KW-0472">Membrane</keyword>
<dbReference type="Pfam" id="PF03630">
    <property type="entry name" value="Fumble"/>
    <property type="match status" value="1"/>
</dbReference>
<keyword evidence="1" id="KW-0547">Nucleotide-binding</keyword>
<keyword evidence="6" id="KW-1185">Reference proteome</keyword>
<comment type="caution">
    <text evidence="5">The sequence shown here is derived from an EMBL/GenBank/DDBJ whole genome shotgun (WGS) entry which is preliminary data.</text>
</comment>
<keyword evidence="4" id="KW-0812">Transmembrane</keyword>
<dbReference type="GO" id="GO:0005524">
    <property type="term" value="F:ATP binding"/>
    <property type="evidence" value="ECO:0007669"/>
    <property type="project" value="UniProtKB-KW"/>
</dbReference>
<evidence type="ECO:0000256" key="3">
    <source>
        <dbReference type="ARBA" id="ARBA00022993"/>
    </source>
</evidence>
<gene>
    <name evidence="5" type="ORF">BBOV_II001350</name>
</gene>
<dbReference type="VEuPathDB" id="PiroplasmaDB:BBOV_II001350"/>
<protein>
    <recommendedName>
        <fullName evidence="7">Pantothenate kinase</fullName>
    </recommendedName>
</protein>
<evidence type="ECO:0000256" key="4">
    <source>
        <dbReference type="SAM" id="Phobius"/>
    </source>
</evidence>
<organism evidence="5 6">
    <name type="scientific">Babesia bovis</name>
    <dbReference type="NCBI Taxonomy" id="5865"/>
    <lineage>
        <taxon>Eukaryota</taxon>
        <taxon>Sar</taxon>
        <taxon>Alveolata</taxon>
        <taxon>Apicomplexa</taxon>
        <taxon>Aconoidasida</taxon>
        <taxon>Piroplasmida</taxon>
        <taxon>Babesiidae</taxon>
        <taxon>Babesia</taxon>
    </lineage>
</organism>
<dbReference type="GO" id="GO:0004594">
    <property type="term" value="F:pantothenate kinase activity"/>
    <property type="evidence" value="ECO:0007669"/>
    <property type="project" value="TreeGrafter"/>
</dbReference>
<sequence>MAGTDKQIINRGTQVHATGGGALKYFNVFKELLSDSKFHAVEEMPSVVYGTDILHFLNSGFIRYNLKTGQTEFLSVDPEYPYLIVNIGSGISFLKVTAKGMYERVTGTSIGGGTMHGLMALLLGFHGFERFTSSYAKGTNCLDTFFPEMNTTALPTCGLKASFGFWDGHARQEDSIRSISDMVAHSIGQVAFLVAKQYGLRRIIFTGSYTMNYSMTMVALVSAFAYMFSIYGEESVEVLRPIFGGYAGVLGCLFKE</sequence>
<dbReference type="eggNOG" id="KOG2201">
    <property type="taxonomic scope" value="Eukaryota"/>
</dbReference>
<dbReference type="AlphaFoldDB" id="A7AT32"/>
<dbReference type="GO" id="GO:0005829">
    <property type="term" value="C:cytosol"/>
    <property type="evidence" value="ECO:0007669"/>
    <property type="project" value="TreeGrafter"/>
</dbReference>
<dbReference type="GO" id="GO:0015937">
    <property type="term" value="P:coenzyme A biosynthetic process"/>
    <property type="evidence" value="ECO:0007669"/>
    <property type="project" value="UniProtKB-KW"/>
</dbReference>
<dbReference type="SUPFAM" id="SSF53067">
    <property type="entry name" value="Actin-like ATPase domain"/>
    <property type="match status" value="1"/>
</dbReference>
<proteinExistence type="predicted"/>
<name>A7AT32_BABBO</name>
<evidence type="ECO:0000256" key="1">
    <source>
        <dbReference type="ARBA" id="ARBA00022741"/>
    </source>
</evidence>
<evidence type="ECO:0000313" key="6">
    <source>
        <dbReference type="Proteomes" id="UP000002173"/>
    </source>
</evidence>
<dbReference type="InterPro" id="IPR004567">
    <property type="entry name" value="Type_II_PanK"/>
</dbReference>
<dbReference type="PANTHER" id="PTHR12280:SF20">
    <property type="entry name" value="4'-PHOSPHOPANTETHEINE PHOSPHATASE"/>
    <property type="match status" value="1"/>
</dbReference>
<dbReference type="STRING" id="5865.A7AT32"/>
<keyword evidence="3" id="KW-0173">Coenzyme A biosynthesis</keyword>
<accession>A7AT32</accession>
<dbReference type="Gene3D" id="3.30.420.510">
    <property type="match status" value="1"/>
</dbReference>
<dbReference type="OMA" id="NEDYEIH"/>
<dbReference type="InterPro" id="IPR043129">
    <property type="entry name" value="ATPase_NBD"/>
</dbReference>
<evidence type="ECO:0008006" key="7">
    <source>
        <dbReference type="Google" id="ProtNLM"/>
    </source>
</evidence>